<dbReference type="InterPro" id="IPR039506">
    <property type="entry name" value="SPOB_a"/>
</dbReference>
<dbReference type="InterPro" id="IPR035965">
    <property type="entry name" value="PAS-like_dom_sf"/>
</dbReference>
<dbReference type="SUPFAM" id="SSF103190">
    <property type="entry name" value="Sensory domain-like"/>
    <property type="match status" value="1"/>
</dbReference>
<dbReference type="GO" id="GO:0000155">
    <property type="term" value="F:phosphorelay sensor kinase activity"/>
    <property type="evidence" value="ECO:0007669"/>
    <property type="project" value="InterPro"/>
</dbReference>
<keyword evidence="10" id="KW-0067">ATP-binding</keyword>
<evidence type="ECO:0000256" key="13">
    <source>
        <dbReference type="ARBA" id="ARBA00023136"/>
    </source>
</evidence>
<feature type="domain" description="Histidine kinase" evidence="15">
    <location>
        <begin position="428"/>
        <end position="531"/>
    </location>
</feature>
<evidence type="ECO:0000256" key="14">
    <source>
        <dbReference type="SAM" id="Phobius"/>
    </source>
</evidence>
<dbReference type="Pfam" id="PF02518">
    <property type="entry name" value="HATPase_c"/>
    <property type="match status" value="1"/>
</dbReference>
<dbReference type="SMART" id="SM00387">
    <property type="entry name" value="HATPase_c"/>
    <property type="match status" value="1"/>
</dbReference>
<dbReference type="InterPro" id="IPR016120">
    <property type="entry name" value="Sig_transdc_His_kin_SpoOB"/>
</dbReference>
<feature type="transmembrane region" description="Helical" evidence="14">
    <location>
        <begin position="14"/>
        <end position="34"/>
    </location>
</feature>
<dbReference type="GO" id="GO:0006355">
    <property type="term" value="P:regulation of DNA-templated transcription"/>
    <property type="evidence" value="ECO:0007669"/>
    <property type="project" value="InterPro"/>
</dbReference>
<dbReference type="PROSITE" id="PS50112">
    <property type="entry name" value="PAS"/>
    <property type="match status" value="1"/>
</dbReference>
<protein>
    <recommendedName>
        <fullName evidence="3">histidine kinase</fullName>
        <ecNumber evidence="3">2.7.13.3</ecNumber>
    </recommendedName>
</protein>
<name>A0A1E5L8U6_9FIRM</name>
<dbReference type="Proteomes" id="UP000095255">
    <property type="component" value="Unassembled WGS sequence"/>
</dbReference>
<evidence type="ECO:0000256" key="10">
    <source>
        <dbReference type="ARBA" id="ARBA00022840"/>
    </source>
</evidence>
<keyword evidence="11 14" id="KW-1133">Transmembrane helix</keyword>
<dbReference type="OrthoDB" id="9792686at2"/>
<dbReference type="InterPro" id="IPR005467">
    <property type="entry name" value="His_kinase_dom"/>
</dbReference>
<dbReference type="Gene3D" id="3.30.450.20">
    <property type="entry name" value="PAS domain"/>
    <property type="match status" value="2"/>
</dbReference>
<dbReference type="InterPro" id="IPR036890">
    <property type="entry name" value="HATPase_C_sf"/>
</dbReference>
<feature type="domain" description="PAS" evidence="16">
    <location>
        <begin position="212"/>
        <end position="256"/>
    </location>
</feature>
<dbReference type="Pfam" id="PF00989">
    <property type="entry name" value="PAS"/>
    <property type="match status" value="1"/>
</dbReference>
<proteinExistence type="predicted"/>
<keyword evidence="4" id="KW-1003">Cell membrane</keyword>
<accession>A0A1E5L8U6</accession>
<evidence type="ECO:0000256" key="5">
    <source>
        <dbReference type="ARBA" id="ARBA00022553"/>
    </source>
</evidence>
<dbReference type="EMBL" id="MJAT01000005">
    <property type="protein sequence ID" value="OEH86363.1"/>
    <property type="molecule type" value="Genomic_DNA"/>
</dbReference>
<evidence type="ECO:0000256" key="2">
    <source>
        <dbReference type="ARBA" id="ARBA00004651"/>
    </source>
</evidence>
<evidence type="ECO:0000313" key="18">
    <source>
        <dbReference type="Proteomes" id="UP000095255"/>
    </source>
</evidence>
<keyword evidence="8" id="KW-0547">Nucleotide-binding</keyword>
<feature type="transmembrane region" description="Helical" evidence="14">
    <location>
        <begin position="173"/>
        <end position="194"/>
    </location>
</feature>
<dbReference type="InterPro" id="IPR033463">
    <property type="entry name" value="sCache_3"/>
</dbReference>
<evidence type="ECO:0000256" key="8">
    <source>
        <dbReference type="ARBA" id="ARBA00022741"/>
    </source>
</evidence>
<dbReference type="Gene3D" id="3.30.565.10">
    <property type="entry name" value="Histidine kinase-like ATPase, C-terminal domain"/>
    <property type="match status" value="1"/>
</dbReference>
<evidence type="ECO:0000256" key="7">
    <source>
        <dbReference type="ARBA" id="ARBA00022692"/>
    </source>
</evidence>
<evidence type="ECO:0000256" key="9">
    <source>
        <dbReference type="ARBA" id="ARBA00022777"/>
    </source>
</evidence>
<evidence type="ECO:0000256" key="4">
    <source>
        <dbReference type="ARBA" id="ARBA00022475"/>
    </source>
</evidence>
<dbReference type="SUPFAM" id="SSF55890">
    <property type="entry name" value="Sporulation response regulatory protein Spo0B"/>
    <property type="match status" value="1"/>
</dbReference>
<comment type="caution">
    <text evidence="17">The sequence shown here is derived from an EMBL/GenBank/DDBJ whole genome shotgun (WGS) entry which is preliminary data.</text>
</comment>
<evidence type="ECO:0000313" key="17">
    <source>
        <dbReference type="EMBL" id="OEH86363.1"/>
    </source>
</evidence>
<dbReference type="InterPro" id="IPR003594">
    <property type="entry name" value="HATPase_dom"/>
</dbReference>
<evidence type="ECO:0000259" key="16">
    <source>
        <dbReference type="PROSITE" id="PS50112"/>
    </source>
</evidence>
<dbReference type="InterPro" id="IPR000014">
    <property type="entry name" value="PAS"/>
</dbReference>
<evidence type="ECO:0000256" key="1">
    <source>
        <dbReference type="ARBA" id="ARBA00000085"/>
    </source>
</evidence>
<dbReference type="InterPro" id="IPR004358">
    <property type="entry name" value="Sig_transdc_His_kin-like_C"/>
</dbReference>
<dbReference type="STRING" id="1390249.BHU72_14170"/>
<dbReference type="PROSITE" id="PS50109">
    <property type="entry name" value="HIS_KIN"/>
    <property type="match status" value="1"/>
</dbReference>
<dbReference type="Gene3D" id="1.10.287.130">
    <property type="match status" value="1"/>
</dbReference>
<evidence type="ECO:0000256" key="6">
    <source>
        <dbReference type="ARBA" id="ARBA00022679"/>
    </source>
</evidence>
<dbReference type="PRINTS" id="PR00344">
    <property type="entry name" value="BCTRLSENSOR"/>
</dbReference>
<dbReference type="EC" id="2.7.13.3" evidence="3"/>
<keyword evidence="7 14" id="KW-0812">Transmembrane</keyword>
<dbReference type="InterPro" id="IPR013767">
    <property type="entry name" value="PAS_fold"/>
</dbReference>
<reference evidence="17 18" key="1">
    <citation type="submission" date="2016-09" db="EMBL/GenBank/DDBJ databases">
        <title>Desulfuribacillus arsenicus sp. nov., an obligately anaerobic, dissimilatory arsenic- and antimonate-reducing bacterium isolated from anoxic sediments.</title>
        <authorList>
            <person name="Abin C.A."/>
            <person name="Hollibaugh J.T."/>
        </authorList>
    </citation>
    <scope>NUCLEOTIDE SEQUENCE [LARGE SCALE GENOMIC DNA]</scope>
    <source>
        <strain evidence="17 18">MLFW-2</strain>
    </source>
</reference>
<dbReference type="PANTHER" id="PTHR43547">
    <property type="entry name" value="TWO-COMPONENT HISTIDINE KINASE"/>
    <property type="match status" value="1"/>
</dbReference>
<keyword evidence="6" id="KW-0808">Transferase</keyword>
<dbReference type="CDD" id="cd00130">
    <property type="entry name" value="PAS"/>
    <property type="match status" value="1"/>
</dbReference>
<dbReference type="InterPro" id="IPR029151">
    <property type="entry name" value="Sensor-like_sf"/>
</dbReference>
<keyword evidence="18" id="KW-1185">Reference proteome</keyword>
<evidence type="ECO:0000259" key="15">
    <source>
        <dbReference type="PROSITE" id="PS50109"/>
    </source>
</evidence>
<evidence type="ECO:0000256" key="3">
    <source>
        <dbReference type="ARBA" id="ARBA00012438"/>
    </source>
</evidence>
<keyword evidence="12" id="KW-0902">Two-component regulatory system</keyword>
<dbReference type="AlphaFoldDB" id="A0A1E5L8U6"/>
<keyword evidence="13 14" id="KW-0472">Membrane</keyword>
<keyword evidence="9" id="KW-0418">Kinase</keyword>
<dbReference type="SMART" id="SM00091">
    <property type="entry name" value="PAS"/>
    <property type="match status" value="1"/>
</dbReference>
<sequence>MDFFTKNLTIRTKITLLVFGLVFVSISLGAALLIENVHTSVEDELGERVRAIAKTVAQMDDLKENITKPDGWKHIQPIAERVRLATNIDYIVVLDMNRIRFSSPLEDRIGTVFSGGDEGPAFAEFEYVSQAQGVLGPSIRAFVPIMDESNQLGVVVAGVLTPTYGALVTKYKAHIYFALLAALVLGFVGSWFLANHIKNQLFNMEPLEIAHKLEERSAVFHSIKEGIIAVNRDGYVTVFNNHARRLLGYNKCDILDSLHIDNIIPTNLALKVMDTGEPEFNRNLFIRNKLYISSCVPIIVKSKILGSVTTFQDQSDIYLLAEELTGVKKFIEALRAQNHEHMNKMHTIAGLLQLQQYSNAIDYIFSITEEQQVLTGFFTKNFSDYSISGLLLGKHSRGKELGINLMIDPESTLKVLPKHVSPSVFVIIIGNLVENAMDAVLKNPIGQRNIYLYIKDKQNTIHIVVRDNGCGIPEKIRSSVFNQGFTTKTQKNHGIGLALVQEYIKAADGTIDFESEVDIGSTFYVTIPINRV</sequence>
<dbReference type="SUPFAM" id="SSF55785">
    <property type="entry name" value="PYP-like sensor domain (PAS domain)"/>
    <property type="match status" value="1"/>
</dbReference>
<dbReference type="Pfam" id="PF17203">
    <property type="entry name" value="sCache_3_2"/>
    <property type="match status" value="1"/>
</dbReference>
<organism evidence="17 18">
    <name type="scientific">Desulfuribacillus stibiiarsenatis</name>
    <dbReference type="NCBI Taxonomy" id="1390249"/>
    <lineage>
        <taxon>Bacteria</taxon>
        <taxon>Bacillati</taxon>
        <taxon>Bacillota</taxon>
        <taxon>Desulfuribacillia</taxon>
        <taxon>Desulfuribacillales</taxon>
        <taxon>Desulfuribacillaceae</taxon>
        <taxon>Desulfuribacillus</taxon>
    </lineage>
</organism>
<dbReference type="GO" id="GO:0005524">
    <property type="term" value="F:ATP binding"/>
    <property type="evidence" value="ECO:0007669"/>
    <property type="project" value="UniProtKB-KW"/>
</dbReference>
<dbReference type="PANTHER" id="PTHR43547:SF10">
    <property type="entry name" value="SENSOR HISTIDINE KINASE DCUS"/>
    <property type="match status" value="1"/>
</dbReference>
<dbReference type="SUPFAM" id="SSF55874">
    <property type="entry name" value="ATPase domain of HSP90 chaperone/DNA topoisomerase II/histidine kinase"/>
    <property type="match status" value="1"/>
</dbReference>
<evidence type="ECO:0000256" key="11">
    <source>
        <dbReference type="ARBA" id="ARBA00022989"/>
    </source>
</evidence>
<dbReference type="GO" id="GO:0005886">
    <property type="term" value="C:plasma membrane"/>
    <property type="evidence" value="ECO:0007669"/>
    <property type="project" value="UniProtKB-SubCell"/>
</dbReference>
<keyword evidence="5" id="KW-0597">Phosphoprotein</keyword>
<comment type="subcellular location">
    <subcellularLocation>
        <location evidence="2">Cell membrane</location>
        <topology evidence="2">Multi-pass membrane protein</topology>
    </subcellularLocation>
</comment>
<evidence type="ECO:0000256" key="12">
    <source>
        <dbReference type="ARBA" id="ARBA00023012"/>
    </source>
</evidence>
<gene>
    <name evidence="17" type="ORF">BHU72_14170</name>
</gene>
<dbReference type="Pfam" id="PF14689">
    <property type="entry name" value="SPOB_a"/>
    <property type="match status" value="1"/>
</dbReference>
<comment type="catalytic activity">
    <reaction evidence="1">
        <text>ATP + protein L-histidine = ADP + protein N-phospho-L-histidine.</text>
        <dbReference type="EC" id="2.7.13.3"/>
    </reaction>
</comment>
<dbReference type="RefSeq" id="WP_069701340.1">
    <property type="nucleotide sequence ID" value="NZ_MJAT01000005.1"/>
</dbReference>